<proteinExistence type="inferred from homology"/>
<dbReference type="GO" id="GO:0016874">
    <property type="term" value="F:ligase activity"/>
    <property type="evidence" value="ECO:0007669"/>
    <property type="project" value="UniProtKB-KW"/>
</dbReference>
<comment type="caution">
    <text evidence="3">The sequence shown here is derived from an EMBL/GenBank/DDBJ whole genome shotgun (WGS) entry which is preliminary data.</text>
</comment>
<feature type="short sequence motif" description="HXTX 1" evidence="2">
    <location>
        <begin position="42"/>
        <end position="45"/>
    </location>
</feature>
<feature type="short sequence motif" description="HXTX 2" evidence="2">
    <location>
        <begin position="126"/>
        <end position="129"/>
    </location>
</feature>
<dbReference type="Pfam" id="PF13563">
    <property type="entry name" value="2_5_RNA_ligase2"/>
    <property type="match status" value="1"/>
</dbReference>
<gene>
    <name evidence="3" type="ORF">C8N40_107223</name>
</gene>
<dbReference type="AlphaFoldDB" id="A0A2T5YFT3"/>
<keyword evidence="1 2" id="KW-0378">Hydrolase</keyword>
<keyword evidence="3" id="KW-0436">Ligase</keyword>
<sequence>MKESIRLFVAAPLPAVLLQELQQHLQQFTHPALRFLPPQNLHLTLFFIGNVPAEELPSIKERVARVARQHQPFTLQFEQTEPSPKPRHPRLIWARFAPHTSFEALSRHLTKELAAQPPANLKAIPHITLARFRKDSQLPRELPLVISEKPLELPVQEVGLWQSVLGSPHPTYSVLERYPLGHNPQLPNTVQQAAI</sequence>
<evidence type="ECO:0000256" key="2">
    <source>
        <dbReference type="HAMAP-Rule" id="MF_01940"/>
    </source>
</evidence>
<dbReference type="GO" id="GO:0008664">
    <property type="term" value="F:RNA 2',3'-cyclic 3'-phosphodiesterase activity"/>
    <property type="evidence" value="ECO:0007669"/>
    <property type="project" value="UniProtKB-EC"/>
</dbReference>
<evidence type="ECO:0000313" key="3">
    <source>
        <dbReference type="EMBL" id="PTX18183.1"/>
    </source>
</evidence>
<accession>A0A2T5YFT3</accession>
<dbReference type="SUPFAM" id="SSF55144">
    <property type="entry name" value="LigT-like"/>
    <property type="match status" value="1"/>
</dbReference>
<feature type="active site" description="Proton donor" evidence="2">
    <location>
        <position position="42"/>
    </location>
</feature>
<organism evidence="3 4">
    <name type="scientific">Pontibacter mucosus</name>
    <dbReference type="NCBI Taxonomy" id="1649266"/>
    <lineage>
        <taxon>Bacteria</taxon>
        <taxon>Pseudomonadati</taxon>
        <taxon>Bacteroidota</taxon>
        <taxon>Cytophagia</taxon>
        <taxon>Cytophagales</taxon>
        <taxon>Hymenobacteraceae</taxon>
        <taxon>Pontibacter</taxon>
    </lineage>
</organism>
<dbReference type="EC" id="3.1.4.58" evidence="2"/>
<comment type="similarity">
    <text evidence="2">Belongs to the 2H phosphoesterase superfamily. ThpR family.</text>
</comment>
<feature type="active site" description="Proton acceptor" evidence="2">
    <location>
        <position position="126"/>
    </location>
</feature>
<dbReference type="PANTHER" id="PTHR35561">
    <property type="entry name" value="RNA 2',3'-CYCLIC PHOSPHODIESTERASE"/>
    <property type="match status" value="1"/>
</dbReference>
<dbReference type="HAMAP" id="MF_01940">
    <property type="entry name" value="RNA_CPDase"/>
    <property type="match status" value="1"/>
</dbReference>
<dbReference type="PANTHER" id="PTHR35561:SF1">
    <property type="entry name" value="RNA 2',3'-CYCLIC PHOSPHODIESTERASE"/>
    <property type="match status" value="1"/>
</dbReference>
<name>A0A2T5YFT3_9BACT</name>
<dbReference type="RefSeq" id="WP_108212673.1">
    <property type="nucleotide sequence ID" value="NZ_QBKI01000007.1"/>
</dbReference>
<dbReference type="InterPro" id="IPR009097">
    <property type="entry name" value="Cyclic_Pdiesterase"/>
</dbReference>
<dbReference type="OrthoDB" id="9789350at2"/>
<comment type="function">
    <text evidence="2">Hydrolyzes RNA 2',3'-cyclic phosphodiester to an RNA 2'-phosphomonoester.</text>
</comment>
<protein>
    <recommendedName>
        <fullName evidence="2">RNA 2',3'-cyclic phosphodiesterase</fullName>
        <shortName evidence="2">RNA 2',3'-CPDase</shortName>
        <ecNumber evidence="2">3.1.4.58</ecNumber>
    </recommendedName>
</protein>
<reference evidence="3 4" key="1">
    <citation type="submission" date="2018-04" db="EMBL/GenBank/DDBJ databases">
        <title>Genomic Encyclopedia of Archaeal and Bacterial Type Strains, Phase II (KMG-II): from individual species to whole genera.</title>
        <authorList>
            <person name="Goeker M."/>
        </authorList>
    </citation>
    <scope>NUCLEOTIDE SEQUENCE [LARGE SCALE GENOMIC DNA]</scope>
    <source>
        <strain evidence="3 4">DSM 100162</strain>
    </source>
</reference>
<dbReference type="GO" id="GO:0004113">
    <property type="term" value="F:2',3'-cyclic-nucleotide 3'-phosphodiesterase activity"/>
    <property type="evidence" value="ECO:0007669"/>
    <property type="project" value="InterPro"/>
</dbReference>
<comment type="catalytic activity">
    <reaction evidence="2">
        <text>a 3'-end 2',3'-cyclophospho-ribonucleotide-RNA + H2O = a 3'-end 2'-phospho-ribonucleotide-RNA + H(+)</text>
        <dbReference type="Rhea" id="RHEA:11828"/>
        <dbReference type="Rhea" id="RHEA-COMP:10464"/>
        <dbReference type="Rhea" id="RHEA-COMP:17353"/>
        <dbReference type="ChEBI" id="CHEBI:15377"/>
        <dbReference type="ChEBI" id="CHEBI:15378"/>
        <dbReference type="ChEBI" id="CHEBI:83064"/>
        <dbReference type="ChEBI" id="CHEBI:173113"/>
        <dbReference type="EC" id="3.1.4.58"/>
    </reaction>
</comment>
<dbReference type="NCBIfam" id="TIGR02258">
    <property type="entry name" value="2_5_ligase"/>
    <property type="match status" value="1"/>
</dbReference>
<dbReference type="EMBL" id="QBKI01000007">
    <property type="protein sequence ID" value="PTX18183.1"/>
    <property type="molecule type" value="Genomic_DNA"/>
</dbReference>
<evidence type="ECO:0000256" key="1">
    <source>
        <dbReference type="ARBA" id="ARBA00022801"/>
    </source>
</evidence>
<keyword evidence="4" id="KW-1185">Reference proteome</keyword>
<dbReference type="Gene3D" id="3.90.1140.10">
    <property type="entry name" value="Cyclic phosphodiesterase"/>
    <property type="match status" value="1"/>
</dbReference>
<dbReference type="InterPro" id="IPR004175">
    <property type="entry name" value="RNA_CPDase"/>
</dbReference>
<dbReference type="Proteomes" id="UP000244225">
    <property type="component" value="Unassembled WGS sequence"/>
</dbReference>
<evidence type="ECO:0000313" key="4">
    <source>
        <dbReference type="Proteomes" id="UP000244225"/>
    </source>
</evidence>